<gene>
    <name evidence="4" type="ORF">DSLASN_08940</name>
</gene>
<keyword evidence="5" id="KW-1185">Reference proteome</keyword>
<reference evidence="4 5" key="1">
    <citation type="submission" date="2021-02" db="EMBL/GenBank/DDBJ databases">
        <title>Complete genome of Desulfoluna sp. strain ASN36.</title>
        <authorList>
            <person name="Takahashi A."/>
            <person name="Kojima H."/>
            <person name="Fukui M."/>
        </authorList>
    </citation>
    <scope>NUCLEOTIDE SEQUENCE [LARGE SCALE GENOMIC DNA]</scope>
    <source>
        <strain evidence="4 5">ASN36</strain>
    </source>
</reference>
<evidence type="ECO:0000313" key="4">
    <source>
        <dbReference type="EMBL" id="BCS95262.1"/>
    </source>
</evidence>
<name>A0ABM7PDE5_9BACT</name>
<dbReference type="InterPro" id="IPR025746">
    <property type="entry name" value="PilX_N_dom"/>
</dbReference>
<feature type="domain" description="Type 4 fimbrial biogenesis protein PilX N-terminal" evidence="3">
    <location>
        <begin position="12"/>
        <end position="60"/>
    </location>
</feature>
<dbReference type="EMBL" id="AP024488">
    <property type="protein sequence ID" value="BCS95262.1"/>
    <property type="molecule type" value="Genomic_DNA"/>
</dbReference>
<keyword evidence="2" id="KW-1133">Transmembrane helix</keyword>
<feature type="region of interest" description="Disordered" evidence="1">
    <location>
        <begin position="67"/>
        <end position="109"/>
    </location>
</feature>
<dbReference type="Pfam" id="PF14341">
    <property type="entry name" value="PilX_N"/>
    <property type="match status" value="1"/>
</dbReference>
<evidence type="ECO:0000256" key="1">
    <source>
        <dbReference type="SAM" id="MobiDB-lite"/>
    </source>
</evidence>
<feature type="transmembrane region" description="Helical" evidence="2">
    <location>
        <begin position="12"/>
        <end position="31"/>
    </location>
</feature>
<keyword evidence="2" id="KW-0472">Membrane</keyword>
<dbReference type="Proteomes" id="UP001320148">
    <property type="component" value="Chromosome"/>
</dbReference>
<protein>
    <recommendedName>
        <fullName evidence="3">Type 4 fimbrial biogenesis protein PilX N-terminal domain-containing protein</fullName>
    </recommendedName>
</protein>
<evidence type="ECO:0000313" key="5">
    <source>
        <dbReference type="Proteomes" id="UP001320148"/>
    </source>
</evidence>
<accession>A0ABM7PDE5</accession>
<proteinExistence type="predicted"/>
<dbReference type="RefSeq" id="WP_236891527.1">
    <property type="nucleotide sequence ID" value="NZ_AP024488.1"/>
</dbReference>
<organism evidence="4 5">
    <name type="scientific">Desulfoluna limicola</name>
    <dbReference type="NCBI Taxonomy" id="2810562"/>
    <lineage>
        <taxon>Bacteria</taxon>
        <taxon>Pseudomonadati</taxon>
        <taxon>Thermodesulfobacteriota</taxon>
        <taxon>Desulfobacteria</taxon>
        <taxon>Desulfobacterales</taxon>
        <taxon>Desulfolunaceae</taxon>
        <taxon>Desulfoluna</taxon>
    </lineage>
</organism>
<evidence type="ECO:0000256" key="2">
    <source>
        <dbReference type="SAM" id="Phobius"/>
    </source>
</evidence>
<evidence type="ECO:0000259" key="3">
    <source>
        <dbReference type="Pfam" id="PF14341"/>
    </source>
</evidence>
<sequence>MHRTRRDLENQQGSVLLIALIILLLVSLLGLRTLSMTSTELKISGNDRNYTQNFYRAEAAAKEAAYFLETSDDPSPSNTDLPWLSDGSDSGSSFDPETDSWVTSGTDANARTSKFYGDGQSRISAVRLGVAPGSSLDMSRERKWEYIVYGRSELSSGQVDIAAGYLKKSD</sequence>
<keyword evidence="2" id="KW-0812">Transmembrane</keyword>
<feature type="compositionally biased region" description="Polar residues" evidence="1">
    <location>
        <begin position="100"/>
        <end position="109"/>
    </location>
</feature>